<name>A0A221KE42_VITFI</name>
<dbReference type="PANTHER" id="PTHR43861">
    <property type="entry name" value="TRANS-ACONITATE 2-METHYLTRANSFERASE-RELATED"/>
    <property type="match status" value="1"/>
</dbReference>
<dbReference type="Proteomes" id="UP000199729">
    <property type="component" value="Chromosome"/>
</dbReference>
<sequence length="208" mass="22845">MGWWTAKLFARVQAAGFYEDLHRRAVQLLPPSDGRHVWVDMGCGPGLVTRLAAAHGYHATGVDIDPAMIRQARRSVAGFVPQGGPAVEFMQGGLDMLGRLMYADVVSAASLLAVLPDRPAALYQLLTSLGPDGALLLIEPDASFTLGNAAAYRQRYRLGTDAWVMWLWAATRRPWRAVQLADVTVEGWITTRHPLLDGMVNAWILRRA</sequence>
<accession>A0A221KE42</accession>
<gene>
    <name evidence="1" type="ORF">VITFI_CDS1503</name>
</gene>
<keyword evidence="1" id="KW-0489">Methyltransferase</keyword>
<keyword evidence="2" id="KW-1185">Reference proteome</keyword>
<dbReference type="AlphaFoldDB" id="A0A221KE42"/>
<evidence type="ECO:0000313" key="1">
    <source>
        <dbReference type="EMBL" id="ASM77281.1"/>
    </source>
</evidence>
<proteinExistence type="predicted"/>
<dbReference type="OrthoDB" id="9782855at2"/>
<dbReference type="SUPFAM" id="SSF53335">
    <property type="entry name" value="S-adenosyl-L-methionine-dependent methyltransferases"/>
    <property type="match status" value="1"/>
</dbReference>
<dbReference type="InterPro" id="IPR029063">
    <property type="entry name" value="SAM-dependent_MTases_sf"/>
</dbReference>
<organism evidence="1 2">
    <name type="scientific">Vitreoscilla filiformis</name>
    <dbReference type="NCBI Taxonomy" id="63"/>
    <lineage>
        <taxon>Bacteria</taxon>
        <taxon>Pseudomonadati</taxon>
        <taxon>Pseudomonadota</taxon>
        <taxon>Betaproteobacteria</taxon>
        <taxon>Neisseriales</taxon>
        <taxon>Neisseriaceae</taxon>
        <taxon>Vitreoscilla</taxon>
    </lineage>
</organism>
<dbReference type="Gene3D" id="3.40.50.150">
    <property type="entry name" value="Vaccinia Virus protein VP39"/>
    <property type="match status" value="1"/>
</dbReference>
<keyword evidence="1" id="KW-0808">Transferase</keyword>
<dbReference type="CDD" id="cd02440">
    <property type="entry name" value="AdoMet_MTases"/>
    <property type="match status" value="1"/>
</dbReference>
<protein>
    <submittedName>
        <fullName evidence="1">SAM-dependent methyltransferase</fullName>
    </submittedName>
</protein>
<dbReference type="PANTHER" id="PTHR43861:SF1">
    <property type="entry name" value="TRANS-ACONITATE 2-METHYLTRANSFERASE"/>
    <property type="match status" value="1"/>
</dbReference>
<dbReference type="RefSeq" id="WP_089416444.1">
    <property type="nucleotide sequence ID" value="NZ_CP022423.1"/>
</dbReference>
<dbReference type="KEGG" id="vff:VITFI_CDS1503"/>
<dbReference type="EMBL" id="CP022423">
    <property type="protein sequence ID" value="ASM77281.1"/>
    <property type="molecule type" value="Genomic_DNA"/>
</dbReference>
<dbReference type="Pfam" id="PF13489">
    <property type="entry name" value="Methyltransf_23"/>
    <property type="match status" value="1"/>
</dbReference>
<reference evidence="1 2" key="1">
    <citation type="submission" date="2017-07" db="EMBL/GenBank/DDBJ databases">
        <title>Complete Genome Sequence of the cosmetic ferment Vitreoscilla filiformis (ATCC15551).</title>
        <authorList>
            <person name="Contreras S."/>
            <person name="Sagory-Zalkind P."/>
            <person name="Blanquart H."/>
            <person name="Iltis A."/>
            <person name="Morand S.C."/>
        </authorList>
    </citation>
    <scope>NUCLEOTIDE SEQUENCE [LARGE SCALE GENOMIC DNA]</scope>
    <source>
        <strain evidence="1 2">ATCC 15551</strain>
    </source>
</reference>
<dbReference type="GO" id="GO:0032259">
    <property type="term" value="P:methylation"/>
    <property type="evidence" value="ECO:0007669"/>
    <property type="project" value="UniProtKB-KW"/>
</dbReference>
<dbReference type="GO" id="GO:0008168">
    <property type="term" value="F:methyltransferase activity"/>
    <property type="evidence" value="ECO:0007669"/>
    <property type="project" value="UniProtKB-KW"/>
</dbReference>
<evidence type="ECO:0000313" key="2">
    <source>
        <dbReference type="Proteomes" id="UP000199729"/>
    </source>
</evidence>